<dbReference type="Proteomes" id="UP000000483">
    <property type="component" value="Chromosome"/>
</dbReference>
<dbReference type="EMBL" id="CP002629">
    <property type="protein sequence ID" value="AEB08308.1"/>
    <property type="molecule type" value="Genomic_DNA"/>
</dbReference>
<dbReference type="Gene3D" id="3.30.950.30">
    <property type="entry name" value="Schlafen, AAA domain"/>
    <property type="match status" value="1"/>
</dbReference>
<dbReference type="OrthoDB" id="9805115at2"/>
<accession>F2NEW8</accession>
<dbReference type="Pfam" id="PF13749">
    <property type="entry name" value="HATPase_c_4"/>
    <property type="match status" value="1"/>
</dbReference>
<dbReference type="InterPro" id="IPR038461">
    <property type="entry name" value="Schlafen_AlbA_2_dom_sf"/>
</dbReference>
<keyword evidence="1" id="KW-1133">Transmembrane helix</keyword>
<dbReference type="AlphaFoldDB" id="F2NEW8"/>
<dbReference type="Gene3D" id="3.30.565.60">
    <property type="match status" value="1"/>
</dbReference>
<dbReference type="Pfam" id="PF04326">
    <property type="entry name" value="SLFN_AlbA_2"/>
    <property type="match status" value="1"/>
</dbReference>
<evidence type="ECO:0000313" key="4">
    <source>
        <dbReference type="Proteomes" id="UP000000483"/>
    </source>
</evidence>
<dbReference type="HOGENOM" id="CLU_024970_7_1_7"/>
<dbReference type="InterPro" id="IPR007421">
    <property type="entry name" value="Schlafen_AlbA_2_dom"/>
</dbReference>
<name>F2NEW8_DESAR</name>
<dbReference type="eggNOG" id="COG2865">
    <property type="taxonomic scope" value="Bacteria"/>
</dbReference>
<keyword evidence="1" id="KW-0472">Membrane</keyword>
<reference evidence="3 4" key="1">
    <citation type="journal article" date="2011" name="Stand. Genomic Sci.">
        <title>Complete genome sequence of the acetate-degrading sulfate reducer Desulfobacca acetoxidans type strain (ASRB2).</title>
        <authorList>
            <person name="Goker M."/>
            <person name="Teshima H."/>
            <person name="Lapidus A."/>
            <person name="Nolan M."/>
            <person name="Lucas S."/>
            <person name="Hammon N."/>
            <person name="Deshpande S."/>
            <person name="Cheng J.F."/>
            <person name="Tapia R."/>
            <person name="Han C."/>
            <person name="Goodwin L."/>
            <person name="Pitluck S."/>
            <person name="Huntemann M."/>
            <person name="Liolios K."/>
            <person name="Ivanova N."/>
            <person name="Pagani I."/>
            <person name="Mavromatis K."/>
            <person name="Ovchinikova G."/>
            <person name="Pati A."/>
            <person name="Chen A."/>
            <person name="Palaniappan K."/>
            <person name="Land M."/>
            <person name="Hauser L."/>
            <person name="Brambilla E.M."/>
            <person name="Rohde M."/>
            <person name="Spring S."/>
            <person name="Detter J.C."/>
            <person name="Woyke T."/>
            <person name="Bristow J."/>
            <person name="Eisen J.A."/>
            <person name="Markowitz V."/>
            <person name="Hugenholtz P."/>
            <person name="Kyrpides N.C."/>
            <person name="Klenk H.P."/>
        </authorList>
    </citation>
    <scope>NUCLEOTIDE SEQUENCE [LARGE SCALE GENOMIC DNA]</scope>
    <source>
        <strain evidence="4">ATCC 700848 / DSM 11109 / ASRB2</strain>
    </source>
</reference>
<dbReference type="SUPFAM" id="SSF46785">
    <property type="entry name" value="Winged helix' DNA-binding domain"/>
    <property type="match status" value="1"/>
</dbReference>
<evidence type="ECO:0000259" key="2">
    <source>
        <dbReference type="Pfam" id="PF04326"/>
    </source>
</evidence>
<evidence type="ECO:0000256" key="1">
    <source>
        <dbReference type="SAM" id="Phobius"/>
    </source>
</evidence>
<dbReference type="eggNOG" id="COG2512">
    <property type="taxonomic scope" value="Bacteria"/>
</dbReference>
<dbReference type="Gene3D" id="1.10.10.10">
    <property type="entry name" value="Winged helix-like DNA-binding domain superfamily/Winged helix DNA-binding domain"/>
    <property type="match status" value="1"/>
</dbReference>
<dbReference type="InterPro" id="IPR036388">
    <property type="entry name" value="WH-like_DNA-bd_sf"/>
</dbReference>
<evidence type="ECO:0000313" key="3">
    <source>
        <dbReference type="EMBL" id="AEB08308.1"/>
    </source>
</evidence>
<keyword evidence="1" id="KW-0812">Transmembrane</keyword>
<feature type="domain" description="Schlafen AlbA-2" evidence="2">
    <location>
        <begin position="46"/>
        <end position="163"/>
    </location>
</feature>
<organism evidence="3 4">
    <name type="scientific">Desulfobacca acetoxidans (strain ATCC 700848 / DSM 11109 / ASRB2)</name>
    <dbReference type="NCBI Taxonomy" id="880072"/>
    <lineage>
        <taxon>Bacteria</taxon>
        <taxon>Pseudomonadati</taxon>
        <taxon>Thermodesulfobacteriota</taxon>
        <taxon>Desulfobaccia</taxon>
        <taxon>Desulfobaccales</taxon>
        <taxon>Desulfobaccaceae</taxon>
        <taxon>Desulfobacca</taxon>
    </lineage>
</organism>
<keyword evidence="4" id="KW-1185">Reference proteome</keyword>
<dbReference type="PANTHER" id="PTHR30595">
    <property type="entry name" value="GLPR-RELATED TRANSCRIPTIONAL REPRESSOR"/>
    <property type="match status" value="1"/>
</dbReference>
<feature type="transmembrane region" description="Helical" evidence="1">
    <location>
        <begin position="6"/>
        <end position="23"/>
    </location>
</feature>
<proteinExistence type="predicted"/>
<gene>
    <name evidence="3" type="ordered locus">Desac_0421</name>
</gene>
<protein>
    <submittedName>
        <fullName evidence="3">Putative transcriptional regulator</fullName>
    </submittedName>
</protein>
<reference evidence="4" key="2">
    <citation type="submission" date="2011-03" db="EMBL/GenBank/DDBJ databases">
        <title>The complete genome of Desulfobacca acetoxidans DSM 11109.</title>
        <authorList>
            <consortium name="US DOE Joint Genome Institute (JGI-PGF)"/>
            <person name="Lucas S."/>
            <person name="Copeland A."/>
            <person name="Lapidus A."/>
            <person name="Bruce D."/>
            <person name="Goodwin L."/>
            <person name="Pitluck S."/>
            <person name="Peters L."/>
            <person name="Kyrpides N."/>
            <person name="Mavromatis K."/>
            <person name="Ivanova N."/>
            <person name="Ovchinnikova G."/>
            <person name="Teshima H."/>
            <person name="Detter J.C."/>
            <person name="Han C."/>
            <person name="Land M."/>
            <person name="Hauser L."/>
            <person name="Markowitz V."/>
            <person name="Cheng J.-F."/>
            <person name="Hugenholtz P."/>
            <person name="Woyke T."/>
            <person name="Wu D."/>
            <person name="Spring S."/>
            <person name="Schueler E."/>
            <person name="Brambilla E."/>
            <person name="Klenk H.-P."/>
            <person name="Eisen J.A."/>
        </authorList>
    </citation>
    <scope>NUCLEOTIDE SEQUENCE [LARGE SCALE GENOMIC DNA]</scope>
    <source>
        <strain evidence="4">ATCC 700848 / DSM 11109 / ASRB2</strain>
    </source>
</reference>
<sequence length="582" mass="66250">MYNKHLIKYIIIVSSHFFWYLVIMRSKAEIRILLKRLDGEPADALEDESLEFKPWEGDLKTLHRLLREAVVCLANARGGTVVLGVRDRVRTRREAIQGVGRYDIFGLKRAIYGGTDPHILVEIEELTEPEGTLLLVHVPRGLPPHTTSDGVAKVRIGKDCQPLTGRLMAQMLAAGGQVDPTQEIVADVGEEDLDPKEMAELRQIIRREAQSADLVRLGDRPLLEALGLITDQGVTLAGLLLLGKAEPLKQYVPQHEVTFLRYRQRTRYDQRRDLKGPLLAVLREMEQLVSINNRIRTVQEEGFGQLEFPDFTWEVAREAVLNAVTHRDYFQRQGVMVELYKDRLEITSPGGFIAGINPDNILRHPPAHRNELLARALHSVGLVNRVGLGVDRIYEELLRLGKDVPRYTADEVHVRLTMPLATNSGFAMFVAQEERRERPLELDDLLILRAFLRFSLLDRWRAAQVLQLTEEEAAERLASLRQRGYLAVRGRGRGASYELRRELADRLRGRAAVDAELPLDEEAVRLRIIALLKERGRLTNAEIRRFSGFHRLQVYRLIKGLEAEGMVRLVDKGRSAHIVLSE</sequence>
<dbReference type="PANTHER" id="PTHR30595:SF6">
    <property type="entry name" value="SCHLAFEN ALBA-2 DOMAIN-CONTAINING PROTEIN"/>
    <property type="match status" value="1"/>
</dbReference>
<dbReference type="KEGG" id="dao:Desac_0421"/>
<dbReference type="STRING" id="880072.Desac_0421"/>
<dbReference type="InterPro" id="IPR038475">
    <property type="entry name" value="RecG_C_sf"/>
</dbReference>
<dbReference type="InterPro" id="IPR036390">
    <property type="entry name" value="WH_DNA-bd_sf"/>
</dbReference>